<name>A0A7C9N6Y0_9BACT</name>
<dbReference type="InterPro" id="IPR036565">
    <property type="entry name" value="Mur-like_cat_sf"/>
</dbReference>
<dbReference type="SUPFAM" id="SSF53623">
    <property type="entry name" value="MurD-like peptide ligases, catalytic domain"/>
    <property type="match status" value="1"/>
</dbReference>
<keyword evidence="3" id="KW-0479">Metal-binding</keyword>
<keyword evidence="6" id="KW-0460">Magnesium</keyword>
<comment type="caution">
    <text evidence="7">The sequence shown here is derived from an EMBL/GenBank/DDBJ whole genome shotgun (WGS) entry which is preliminary data.</text>
</comment>
<dbReference type="InterPro" id="IPR036615">
    <property type="entry name" value="Mur_ligase_C_dom_sf"/>
</dbReference>
<dbReference type="Gene3D" id="3.90.190.20">
    <property type="entry name" value="Mur ligase, C-terminal domain"/>
    <property type="match status" value="1"/>
</dbReference>
<keyword evidence="5" id="KW-0067">ATP-binding</keyword>
<dbReference type="GO" id="GO:0046872">
    <property type="term" value="F:metal ion binding"/>
    <property type="evidence" value="ECO:0007669"/>
    <property type="project" value="UniProtKB-KW"/>
</dbReference>
<sequence length="430" mass="44339">MTSSPSEFPDFAAFAAYLDSLGLFHMDLGPGRMQAALAGLSLQSLPHLAVQTVGTNGKGSTSALLAALLAAHGLPTGLYLSPHFISVRERILLGGKQLAEEDWTEAANAVLAATVPAQAAGRLTYFELLTAMAAVLFTRRGAEAAVYEAGLGGAGDATTALPRDLVLFTPMGLDHAAVIGPTLTDIARDKAGAMLAGGVAVTGPQPPEALAELRRHAQLIGTRLHDVAELAGYDPRTRKAVLKVPRRLEIPDAKLRLAGPHQAQNATLALAGFALCAEMLGLVPDAEAVRRALAETFLPGRLHLLQLPDMGPGLLLDCAHNLPALVALETALAALRVAPSALIFTCLGDKDLAAMAPVAAGLTAGPIFVPELPSVSRARPAAEVAALLGPRAVVVAGPEAALEAVRTLEGTVLACGSMYLLAALFPARQN</sequence>
<protein>
    <submittedName>
        <fullName evidence="7">Bifunctional folylpolyglutamate synthase/dihydrofolate synthase</fullName>
    </submittedName>
</protein>
<reference evidence="7 8" key="1">
    <citation type="submission" date="2020-01" db="EMBL/GenBank/DDBJ databases">
        <title>Genome sequence of Desulfovibrio aerotolerans DSM 16695(T).</title>
        <authorList>
            <person name="Karnachuk O."/>
            <person name="Avakyan M."/>
            <person name="Mardanov A."/>
            <person name="Kadnikov V."/>
            <person name="Ravin N."/>
        </authorList>
    </citation>
    <scope>NUCLEOTIDE SEQUENCE [LARGE SCALE GENOMIC DNA]</scope>
    <source>
        <strain evidence="7 8">DSM 16695</strain>
    </source>
</reference>
<dbReference type="Proteomes" id="UP000482487">
    <property type="component" value="Unassembled WGS sequence"/>
</dbReference>
<dbReference type="SUPFAM" id="SSF53244">
    <property type="entry name" value="MurD-like peptide ligases, peptide-binding domain"/>
    <property type="match status" value="1"/>
</dbReference>
<evidence type="ECO:0000256" key="6">
    <source>
        <dbReference type="ARBA" id="ARBA00022842"/>
    </source>
</evidence>
<dbReference type="PANTHER" id="PTHR11136:SF0">
    <property type="entry name" value="DIHYDROFOLATE SYNTHETASE-RELATED"/>
    <property type="match status" value="1"/>
</dbReference>
<dbReference type="AlphaFoldDB" id="A0A7C9N6Y0"/>
<keyword evidence="4" id="KW-0547">Nucleotide-binding</keyword>
<dbReference type="EMBL" id="WVUD01000041">
    <property type="protein sequence ID" value="MYL84735.1"/>
    <property type="molecule type" value="Genomic_DNA"/>
</dbReference>
<evidence type="ECO:0000256" key="3">
    <source>
        <dbReference type="ARBA" id="ARBA00022723"/>
    </source>
</evidence>
<dbReference type="RefSeq" id="WP_160963029.1">
    <property type="nucleotide sequence ID" value="NZ_WVUD01000041.1"/>
</dbReference>
<keyword evidence="8" id="KW-1185">Reference proteome</keyword>
<keyword evidence="2" id="KW-0436">Ligase</keyword>
<comment type="similarity">
    <text evidence="1">Belongs to the folylpolyglutamate synthase family.</text>
</comment>
<dbReference type="Gene3D" id="3.40.1190.10">
    <property type="entry name" value="Mur-like, catalytic domain"/>
    <property type="match status" value="1"/>
</dbReference>
<organism evidence="7 8">
    <name type="scientific">Solidesulfovibrio aerotolerans</name>
    <dbReference type="NCBI Taxonomy" id="295255"/>
    <lineage>
        <taxon>Bacteria</taxon>
        <taxon>Pseudomonadati</taxon>
        <taxon>Thermodesulfobacteriota</taxon>
        <taxon>Desulfovibrionia</taxon>
        <taxon>Desulfovibrionales</taxon>
        <taxon>Desulfovibrionaceae</taxon>
        <taxon>Solidesulfovibrio</taxon>
    </lineage>
</organism>
<evidence type="ECO:0000256" key="5">
    <source>
        <dbReference type="ARBA" id="ARBA00022840"/>
    </source>
</evidence>
<dbReference type="NCBIfam" id="TIGR01499">
    <property type="entry name" value="folC"/>
    <property type="match status" value="1"/>
</dbReference>
<evidence type="ECO:0000313" key="8">
    <source>
        <dbReference type="Proteomes" id="UP000482487"/>
    </source>
</evidence>
<dbReference type="InterPro" id="IPR001645">
    <property type="entry name" value="Folylpolyglutamate_synth"/>
</dbReference>
<proteinExistence type="inferred from homology"/>
<evidence type="ECO:0000256" key="1">
    <source>
        <dbReference type="ARBA" id="ARBA00008276"/>
    </source>
</evidence>
<accession>A0A7C9N6Y0</accession>
<evidence type="ECO:0000256" key="2">
    <source>
        <dbReference type="ARBA" id="ARBA00022598"/>
    </source>
</evidence>
<evidence type="ECO:0000313" key="7">
    <source>
        <dbReference type="EMBL" id="MYL84735.1"/>
    </source>
</evidence>
<dbReference type="GO" id="GO:0005524">
    <property type="term" value="F:ATP binding"/>
    <property type="evidence" value="ECO:0007669"/>
    <property type="project" value="UniProtKB-KW"/>
</dbReference>
<dbReference type="PANTHER" id="PTHR11136">
    <property type="entry name" value="FOLYLPOLYGLUTAMATE SYNTHASE-RELATED"/>
    <property type="match status" value="1"/>
</dbReference>
<evidence type="ECO:0000256" key="4">
    <source>
        <dbReference type="ARBA" id="ARBA00022741"/>
    </source>
</evidence>
<dbReference type="GO" id="GO:0005737">
    <property type="term" value="C:cytoplasm"/>
    <property type="evidence" value="ECO:0007669"/>
    <property type="project" value="TreeGrafter"/>
</dbReference>
<gene>
    <name evidence="7" type="ORF">GTA51_16605</name>
</gene>
<dbReference type="GO" id="GO:0008841">
    <property type="term" value="F:dihydrofolate synthase activity"/>
    <property type="evidence" value="ECO:0007669"/>
    <property type="project" value="TreeGrafter"/>
</dbReference>
<dbReference type="OrthoDB" id="9809356at2"/>
<dbReference type="GO" id="GO:0004326">
    <property type="term" value="F:tetrahydrofolylpolyglutamate synthase activity"/>
    <property type="evidence" value="ECO:0007669"/>
    <property type="project" value="InterPro"/>
</dbReference>